<proteinExistence type="inferred from homology"/>
<dbReference type="Pfam" id="PF00483">
    <property type="entry name" value="NTP_transferase"/>
    <property type="match status" value="1"/>
</dbReference>
<evidence type="ECO:0000256" key="1">
    <source>
        <dbReference type="ARBA" id="ARBA00006115"/>
    </source>
</evidence>
<evidence type="ECO:0000259" key="9">
    <source>
        <dbReference type="Pfam" id="PF22640"/>
    </source>
</evidence>
<dbReference type="GO" id="GO:0005525">
    <property type="term" value="F:GTP binding"/>
    <property type="evidence" value="ECO:0007669"/>
    <property type="project" value="UniProtKB-KW"/>
</dbReference>
<keyword evidence="3 10" id="KW-0808">Transferase</keyword>
<dbReference type="InterPro" id="IPR049577">
    <property type="entry name" value="GMPP_N"/>
</dbReference>
<dbReference type="InterPro" id="IPR005835">
    <property type="entry name" value="NTP_transferase_dom"/>
</dbReference>
<dbReference type="PANTHER" id="PTHR46390:SF1">
    <property type="entry name" value="MANNOSE-1-PHOSPHATE GUANYLYLTRANSFERASE"/>
    <property type="match status" value="1"/>
</dbReference>
<feature type="domain" description="Nucleotidyl transferase" evidence="8">
    <location>
        <begin position="12"/>
        <end position="294"/>
    </location>
</feature>
<reference evidence="11" key="1">
    <citation type="submission" date="2017-09" db="EMBL/GenBank/DDBJ databases">
        <title>Depth-based differentiation of microbial function through sediment-hosted aquifers and enrichment of novel symbionts in the deep terrestrial subsurface.</title>
        <authorList>
            <person name="Probst A.J."/>
            <person name="Ladd B."/>
            <person name="Jarett J.K."/>
            <person name="Geller-Mcgrath D.E."/>
            <person name="Sieber C.M.K."/>
            <person name="Emerson J.B."/>
            <person name="Anantharaman K."/>
            <person name="Thomas B.C."/>
            <person name="Malmstrom R."/>
            <person name="Stieglmeier M."/>
            <person name="Klingl A."/>
            <person name="Woyke T."/>
            <person name="Ryan C.M."/>
            <person name="Banfield J.F."/>
        </authorList>
    </citation>
    <scope>NUCLEOTIDE SEQUENCE [LARGE SCALE GENOMIC DNA]</scope>
</reference>
<dbReference type="InterPro" id="IPR029044">
    <property type="entry name" value="Nucleotide-diphossugar_trans"/>
</dbReference>
<evidence type="ECO:0000256" key="7">
    <source>
        <dbReference type="ARBA" id="ARBA00047343"/>
    </source>
</evidence>
<feature type="domain" description="MannoseP isomerase/GMP-like beta-helix" evidence="9">
    <location>
        <begin position="306"/>
        <end position="358"/>
    </location>
</feature>
<dbReference type="Pfam" id="PF22640">
    <property type="entry name" value="ManC_GMP_beta-helix"/>
    <property type="match status" value="1"/>
</dbReference>
<evidence type="ECO:0000256" key="4">
    <source>
        <dbReference type="ARBA" id="ARBA00022695"/>
    </source>
</evidence>
<dbReference type="SUPFAM" id="SSF159283">
    <property type="entry name" value="Guanosine diphospho-D-mannose pyrophosphorylase/mannose-6-phosphate isomerase linker domain"/>
    <property type="match status" value="1"/>
</dbReference>
<organism evidence="10 11">
    <name type="scientific">Candidatus Shapirobacteria bacterium CG10_big_fil_rev_8_21_14_0_10_40_9</name>
    <dbReference type="NCBI Taxonomy" id="1974888"/>
    <lineage>
        <taxon>Bacteria</taxon>
        <taxon>Candidatus Shapironibacteriota</taxon>
    </lineage>
</organism>
<comment type="similarity">
    <text evidence="1">Belongs to the mannose-6-phosphate isomerase type 2 family.</text>
</comment>
<dbReference type="EC" id="2.7.7.13" evidence="2"/>
<comment type="caution">
    <text evidence="10">The sequence shown here is derived from an EMBL/GenBank/DDBJ whole genome shotgun (WGS) entry which is preliminary data.</text>
</comment>
<dbReference type="FunFam" id="3.90.550.10:FF:000046">
    <property type="entry name" value="Mannose-1-phosphate guanylyltransferase (GDP)"/>
    <property type="match status" value="1"/>
</dbReference>
<protein>
    <recommendedName>
        <fullName evidence="2">mannose-1-phosphate guanylyltransferase</fullName>
        <ecNumber evidence="2">2.7.7.13</ecNumber>
    </recommendedName>
</protein>
<dbReference type="Gene3D" id="3.90.550.10">
    <property type="entry name" value="Spore Coat Polysaccharide Biosynthesis Protein SpsA, Chain A"/>
    <property type="match status" value="1"/>
</dbReference>
<keyword evidence="6" id="KW-0342">GTP-binding</keyword>
<evidence type="ECO:0000259" key="8">
    <source>
        <dbReference type="Pfam" id="PF00483"/>
    </source>
</evidence>
<evidence type="ECO:0000256" key="6">
    <source>
        <dbReference type="ARBA" id="ARBA00023134"/>
    </source>
</evidence>
<evidence type="ECO:0000313" key="11">
    <source>
        <dbReference type="Proteomes" id="UP000231474"/>
    </source>
</evidence>
<dbReference type="GO" id="GO:0009298">
    <property type="term" value="P:GDP-mannose biosynthetic process"/>
    <property type="evidence" value="ECO:0007669"/>
    <property type="project" value="TreeGrafter"/>
</dbReference>
<dbReference type="PANTHER" id="PTHR46390">
    <property type="entry name" value="MANNOSE-1-PHOSPHATE GUANYLYLTRANSFERASE"/>
    <property type="match status" value="1"/>
</dbReference>
<name>A0A2M8L3A5_9BACT</name>
<evidence type="ECO:0000256" key="2">
    <source>
        <dbReference type="ARBA" id="ARBA00012387"/>
    </source>
</evidence>
<keyword evidence="5" id="KW-0547">Nucleotide-binding</keyword>
<dbReference type="CDD" id="cd02509">
    <property type="entry name" value="GDP-M1P_Guanylyltransferase"/>
    <property type="match status" value="1"/>
</dbReference>
<keyword evidence="4 10" id="KW-0548">Nucleotidyltransferase</keyword>
<dbReference type="GO" id="GO:0004475">
    <property type="term" value="F:mannose-1-phosphate guanylyltransferase (GTP) activity"/>
    <property type="evidence" value="ECO:0007669"/>
    <property type="project" value="UniProtKB-EC"/>
</dbReference>
<gene>
    <name evidence="10" type="ORF">COU95_02680</name>
</gene>
<comment type="catalytic activity">
    <reaction evidence="7">
        <text>alpha-D-mannose 1-phosphate + GTP + H(+) = GDP-alpha-D-mannose + diphosphate</text>
        <dbReference type="Rhea" id="RHEA:15229"/>
        <dbReference type="ChEBI" id="CHEBI:15378"/>
        <dbReference type="ChEBI" id="CHEBI:33019"/>
        <dbReference type="ChEBI" id="CHEBI:37565"/>
        <dbReference type="ChEBI" id="CHEBI:57527"/>
        <dbReference type="ChEBI" id="CHEBI:58409"/>
        <dbReference type="EC" id="2.7.7.13"/>
    </reaction>
</comment>
<dbReference type="Proteomes" id="UP000231474">
    <property type="component" value="Unassembled WGS sequence"/>
</dbReference>
<sequence length="369" mass="41798">MEDLLEKHLYVLILCGGGGKRLWPRSRIKFPKQFIKLLGEKTIFQDTVKRARTLVPYARIFVVTNFDYVDEVRIQAPGIPRKNIISEPRAKDTAMAIGIGTLFIHKVDPLAVITILASDHHVENLQKFDQAVKIAAQAANLGDFLVTIGIKPTFPHTGMGYIKTSHLFKKIDNASIFKVEKFVEKPNLQTAEKFLSEGGYFWNSNLYTWRADSILRAIDKHLPKTAAGIEKIRESLETSKEKEVIERVYQEVESISIDYGVSEKSKNILLVPADFPWSDIGDWKVAYDISKKDKEGNVVIFEKGKGEYVGMETKNCLIHFSDELIATIGVENLIIVDTKDALLVARKDKAQDVKKLVNFLKEKGKDKYL</sequence>
<dbReference type="EMBL" id="PFEK01000052">
    <property type="protein sequence ID" value="PJE67399.1"/>
    <property type="molecule type" value="Genomic_DNA"/>
</dbReference>
<evidence type="ECO:0000256" key="5">
    <source>
        <dbReference type="ARBA" id="ARBA00022741"/>
    </source>
</evidence>
<dbReference type="InterPro" id="IPR051161">
    <property type="entry name" value="Mannose-6P_isomerase_type2"/>
</dbReference>
<evidence type="ECO:0000313" key="10">
    <source>
        <dbReference type="EMBL" id="PJE67399.1"/>
    </source>
</evidence>
<evidence type="ECO:0000256" key="3">
    <source>
        <dbReference type="ARBA" id="ARBA00022679"/>
    </source>
</evidence>
<accession>A0A2M8L3A5</accession>
<dbReference type="InterPro" id="IPR054566">
    <property type="entry name" value="ManC/GMP-like_b-helix"/>
</dbReference>
<dbReference type="SUPFAM" id="SSF53448">
    <property type="entry name" value="Nucleotide-diphospho-sugar transferases"/>
    <property type="match status" value="1"/>
</dbReference>
<dbReference type="AlphaFoldDB" id="A0A2M8L3A5"/>